<dbReference type="EMBL" id="JAQMWT010000029">
    <property type="protein sequence ID" value="KAJ8613435.1"/>
    <property type="molecule type" value="Genomic_DNA"/>
</dbReference>
<keyword evidence="5" id="KW-0863">Zinc-finger</keyword>
<dbReference type="InterPro" id="IPR000592">
    <property type="entry name" value="Ribosomal_eS27"/>
</dbReference>
<evidence type="ECO:0000256" key="3">
    <source>
        <dbReference type="ARBA" id="ARBA00022980"/>
    </source>
</evidence>
<dbReference type="FunFam" id="2.20.25.100:FF:000001">
    <property type="entry name" value="40S ribosomal protein S27"/>
    <property type="match status" value="1"/>
</dbReference>
<dbReference type="PROSITE" id="PS01168">
    <property type="entry name" value="RIBOSOMAL_S27E"/>
    <property type="match status" value="1"/>
</dbReference>
<comment type="caution">
    <text evidence="6">The sequence shown here is derived from an EMBL/GenBank/DDBJ whole genome shotgun (WGS) entry which is preliminary data.</text>
</comment>
<protein>
    <recommendedName>
        <fullName evidence="5">40S ribosomal protein S27</fullName>
    </recommendedName>
</protein>
<dbReference type="GO" id="GO:1990904">
    <property type="term" value="C:ribonucleoprotein complex"/>
    <property type="evidence" value="ECO:0007669"/>
    <property type="project" value="UniProtKB-KW"/>
</dbReference>
<dbReference type="Pfam" id="PF01667">
    <property type="entry name" value="Ribosomal_S27e"/>
    <property type="match status" value="1"/>
</dbReference>
<dbReference type="HAMAP" id="MF_00371">
    <property type="entry name" value="Ribosomal_eS27"/>
    <property type="match status" value="1"/>
</dbReference>
<keyword evidence="2 5" id="KW-0862">Zinc</keyword>
<dbReference type="AlphaFoldDB" id="A0AAD7UPR8"/>
<dbReference type="GO" id="GO:0008270">
    <property type="term" value="F:zinc ion binding"/>
    <property type="evidence" value="ECO:0007669"/>
    <property type="project" value="UniProtKB-KW"/>
</dbReference>
<organism evidence="6 7">
    <name type="scientific">Chrysophaeum taylorii</name>
    <dbReference type="NCBI Taxonomy" id="2483200"/>
    <lineage>
        <taxon>Eukaryota</taxon>
        <taxon>Sar</taxon>
        <taxon>Stramenopiles</taxon>
        <taxon>Ochrophyta</taxon>
        <taxon>Pelagophyceae</taxon>
        <taxon>Pelagomonadales</taxon>
        <taxon>Pelagomonadaceae</taxon>
        <taxon>Chrysophaeum</taxon>
    </lineage>
</organism>
<keyword evidence="7" id="KW-1185">Reference proteome</keyword>
<proteinExistence type="inferred from homology"/>
<keyword evidence="5" id="KW-0479">Metal-binding</keyword>
<dbReference type="GO" id="GO:0006412">
    <property type="term" value="P:translation"/>
    <property type="evidence" value="ECO:0007669"/>
    <property type="project" value="InterPro"/>
</dbReference>
<keyword evidence="4 5" id="KW-0687">Ribonucleoprotein</keyword>
<evidence type="ECO:0000313" key="7">
    <source>
        <dbReference type="Proteomes" id="UP001230188"/>
    </source>
</evidence>
<evidence type="ECO:0000256" key="1">
    <source>
        <dbReference type="ARBA" id="ARBA00010919"/>
    </source>
</evidence>
<dbReference type="InterPro" id="IPR011332">
    <property type="entry name" value="Ribosomal_zn-bd"/>
</dbReference>
<dbReference type="Proteomes" id="UP001230188">
    <property type="component" value="Unassembled WGS sequence"/>
</dbReference>
<keyword evidence="3 5" id="KW-0689">Ribosomal protein</keyword>
<gene>
    <name evidence="6" type="ORF">CTAYLR_002316</name>
</gene>
<name>A0AAD7UPR8_9STRA</name>
<sequence>MKRARLAGWLSSSTDDGSCDDLSEAICEEEGLVVCEVPVLCDEDFTSPLQRSGAVRDVFAEHVLGTISFLYSIDPGRVGLLDAATEVRQSPLRTAALVCSAWLGCAAATFEWERQRHLDEKRLLLDPYVHPLSSGVHLAPCSRAAIYDACAEDDERRDDGQWLDPPRFVRLPFKEGDVLILDAARLSEACDALRDESPTSVPLQRLSGEAAAVARALRARDDAAIREASAAPQHHNWTRRTVTPPDHVMRENLDRRRLLRCRVSRLSAIALPRRRSRTEWWRARGPGGRVVVEIGVERRFDRRFESSRNDDDDDDDEDEPLFELADARDAFELETPCAEDLRPAIDEPHCCFKALSTKKRGGIAYSLPLPLLEPGVIQRVVPACYRSPCLDWPSLQGRPLPLGSTFCSIRRHPHVLLGYAREFRSSRRVAIPPPPLVEDDDHHHHQQDVHHVVVEHDSRVRLPSRVCHVLYVRDAASGRSASGEAAFWGMADWNRGDLHVYDSPAPPLLGVGEPTFAPPSLAHLLLDCSSVVFDKSHEGPTVGTRDTFNTPKCPVCSKPVRLNQHATLPCGCARALYCSPAHMRAHRLEHDRCSMVKDLLHPSFSDEKRKHKLKRLVQMPNSFFMDVKCPGCFNITTVFSHAQTTVLCGSCSMMLCQPTGGKARLTEGCSFRKKLD</sequence>
<evidence type="ECO:0000256" key="4">
    <source>
        <dbReference type="ARBA" id="ARBA00023274"/>
    </source>
</evidence>
<dbReference type="GO" id="GO:0003735">
    <property type="term" value="F:structural constituent of ribosome"/>
    <property type="evidence" value="ECO:0007669"/>
    <property type="project" value="InterPro"/>
</dbReference>
<dbReference type="Gene3D" id="2.20.25.100">
    <property type="entry name" value="Zn-binding ribosomal proteins"/>
    <property type="match status" value="1"/>
</dbReference>
<dbReference type="PANTHER" id="PTHR11594">
    <property type="entry name" value="40S RIBOSOMAL PROTEIN S27"/>
    <property type="match status" value="1"/>
</dbReference>
<dbReference type="SUPFAM" id="SSF57829">
    <property type="entry name" value="Zn-binding ribosomal proteins"/>
    <property type="match status" value="1"/>
</dbReference>
<dbReference type="InterPro" id="IPR023407">
    <property type="entry name" value="Ribosomal_eS27_Zn-bd_dom_sf"/>
</dbReference>
<evidence type="ECO:0000313" key="6">
    <source>
        <dbReference type="EMBL" id="KAJ8613435.1"/>
    </source>
</evidence>
<accession>A0AAD7UPR8</accession>
<evidence type="ECO:0000256" key="5">
    <source>
        <dbReference type="RuleBase" id="RU000671"/>
    </source>
</evidence>
<reference evidence="6" key="1">
    <citation type="submission" date="2023-01" db="EMBL/GenBank/DDBJ databases">
        <title>Metagenome sequencing of chrysophaentin producing Chrysophaeum taylorii.</title>
        <authorList>
            <person name="Davison J."/>
            <person name="Bewley C."/>
        </authorList>
    </citation>
    <scope>NUCLEOTIDE SEQUENCE</scope>
    <source>
        <strain evidence="6">NIES-1699</strain>
    </source>
</reference>
<evidence type="ECO:0000256" key="2">
    <source>
        <dbReference type="ARBA" id="ARBA00022833"/>
    </source>
</evidence>
<dbReference type="GO" id="GO:0005840">
    <property type="term" value="C:ribosome"/>
    <property type="evidence" value="ECO:0007669"/>
    <property type="project" value="UniProtKB-KW"/>
</dbReference>
<comment type="cofactor">
    <cofactor evidence="5">
        <name>Zn(2+)</name>
        <dbReference type="ChEBI" id="CHEBI:29105"/>
    </cofactor>
    <text evidence="5">Binds 1 zinc ion per subunit.</text>
</comment>
<comment type="similarity">
    <text evidence="1 5">Belongs to the eukaryotic ribosomal protein eS27 family.</text>
</comment>